<keyword evidence="1" id="KW-0175">Coiled coil</keyword>
<feature type="domain" description="Xylose isomerase-like TIM barrel" evidence="2">
    <location>
        <begin position="26"/>
        <end position="266"/>
    </location>
</feature>
<dbReference type="SUPFAM" id="SSF51658">
    <property type="entry name" value="Xylose isomerase-like"/>
    <property type="match status" value="1"/>
</dbReference>
<comment type="caution">
    <text evidence="3">The sequence shown here is derived from an EMBL/GenBank/DDBJ whole genome shotgun (WGS) entry which is preliminary data.</text>
</comment>
<dbReference type="EMBL" id="JBCITK010000001">
    <property type="protein sequence ID" value="MEN0642476.1"/>
    <property type="molecule type" value="Genomic_DNA"/>
</dbReference>
<keyword evidence="3" id="KW-0413">Isomerase</keyword>
<accession>A0ABU9VHV3</accession>
<evidence type="ECO:0000259" key="2">
    <source>
        <dbReference type="Pfam" id="PF01261"/>
    </source>
</evidence>
<keyword evidence="4" id="KW-1185">Reference proteome</keyword>
<dbReference type="Pfam" id="PF01261">
    <property type="entry name" value="AP_endonuc_2"/>
    <property type="match status" value="1"/>
</dbReference>
<evidence type="ECO:0000313" key="4">
    <source>
        <dbReference type="Proteomes" id="UP001418796"/>
    </source>
</evidence>
<dbReference type="RefSeq" id="WP_343129599.1">
    <property type="nucleotide sequence ID" value="NZ_JBCITK010000001.1"/>
</dbReference>
<feature type="coiled-coil region" evidence="1">
    <location>
        <begin position="73"/>
        <end position="100"/>
    </location>
</feature>
<organism evidence="3 4">
    <name type="scientific">Alkalicoccobacillus gibsonii</name>
    <dbReference type="NCBI Taxonomy" id="79881"/>
    <lineage>
        <taxon>Bacteria</taxon>
        <taxon>Bacillati</taxon>
        <taxon>Bacillota</taxon>
        <taxon>Bacilli</taxon>
        <taxon>Bacillales</taxon>
        <taxon>Bacillaceae</taxon>
        <taxon>Alkalicoccobacillus</taxon>
    </lineage>
</organism>
<dbReference type="GO" id="GO:0016853">
    <property type="term" value="F:isomerase activity"/>
    <property type="evidence" value="ECO:0007669"/>
    <property type="project" value="UniProtKB-KW"/>
</dbReference>
<gene>
    <name evidence="3" type="ORF">MKY91_04765</name>
</gene>
<dbReference type="Proteomes" id="UP001418796">
    <property type="component" value="Unassembled WGS sequence"/>
</dbReference>
<reference evidence="3 4" key="1">
    <citation type="submission" date="2024-03" db="EMBL/GenBank/DDBJ databases">
        <title>Bacilli Hybrid Assemblies.</title>
        <authorList>
            <person name="Kovac J."/>
        </authorList>
    </citation>
    <scope>NUCLEOTIDE SEQUENCE [LARGE SCALE GENOMIC DNA]</scope>
    <source>
        <strain evidence="3 4">FSL R7-0666</strain>
    </source>
</reference>
<dbReference type="PANTHER" id="PTHR12110:SF53">
    <property type="entry name" value="BLR5974 PROTEIN"/>
    <property type="match status" value="1"/>
</dbReference>
<dbReference type="PANTHER" id="PTHR12110">
    <property type="entry name" value="HYDROXYPYRUVATE ISOMERASE"/>
    <property type="match status" value="1"/>
</dbReference>
<sequence>MKLGMSSYSLVGAIQSNELSIVDVIEWTAEQGGEHVEIVPIGFNLTESEHLIDEIVAKAKACQIDLSNYAIGADFLKESRHAFEEEVKRVKEQVDIANRLGVKKMRHDVSFKPPIQATIEQFEKDLPTLIEGCQVIADYASEYGITTSIENHGFYIQSSDRVKRLISEVNRENFKLTLDTGNFLCVDESPYAAVSNTVHLASMIHVKDFYVRKASEFNPGEGWFQTTNQNYLRGAITGHGDICLRDVLNVIKRSGYNEFISIEFEGLEECKKAAAISLNNVKSMWYELPNEKEGVYIG</sequence>
<evidence type="ECO:0000256" key="1">
    <source>
        <dbReference type="SAM" id="Coils"/>
    </source>
</evidence>
<protein>
    <submittedName>
        <fullName evidence="3">Sugar phosphate isomerase/epimerase</fullName>
    </submittedName>
</protein>
<dbReference type="InterPro" id="IPR036237">
    <property type="entry name" value="Xyl_isomerase-like_sf"/>
</dbReference>
<evidence type="ECO:0000313" key="3">
    <source>
        <dbReference type="EMBL" id="MEN0642476.1"/>
    </source>
</evidence>
<dbReference type="InterPro" id="IPR050312">
    <property type="entry name" value="IolE/XylAMocC-like"/>
</dbReference>
<dbReference type="Gene3D" id="3.20.20.150">
    <property type="entry name" value="Divalent-metal-dependent TIM barrel enzymes"/>
    <property type="match status" value="1"/>
</dbReference>
<name>A0ABU9VHV3_9BACI</name>
<dbReference type="InterPro" id="IPR013022">
    <property type="entry name" value="Xyl_isomerase-like_TIM-brl"/>
</dbReference>
<proteinExistence type="predicted"/>